<dbReference type="Proteomes" id="UP001237642">
    <property type="component" value="Unassembled WGS sequence"/>
</dbReference>
<protein>
    <submittedName>
        <fullName evidence="2">Uncharacterized protein</fullName>
    </submittedName>
</protein>
<evidence type="ECO:0000313" key="3">
    <source>
        <dbReference type="Proteomes" id="UP001237642"/>
    </source>
</evidence>
<reference evidence="2" key="1">
    <citation type="submission" date="2023-02" db="EMBL/GenBank/DDBJ databases">
        <title>Genome of toxic invasive species Heracleum sosnowskyi carries increased number of genes despite the absence of recent whole-genome duplications.</title>
        <authorList>
            <person name="Schelkunov M."/>
            <person name="Shtratnikova V."/>
            <person name="Makarenko M."/>
            <person name="Klepikova A."/>
            <person name="Omelchenko D."/>
            <person name="Novikova G."/>
            <person name="Obukhova E."/>
            <person name="Bogdanov V."/>
            <person name="Penin A."/>
            <person name="Logacheva M."/>
        </authorList>
    </citation>
    <scope>NUCLEOTIDE SEQUENCE</scope>
    <source>
        <strain evidence="2">Hsosn_3</strain>
        <tissue evidence="2">Leaf</tissue>
    </source>
</reference>
<organism evidence="2 3">
    <name type="scientific">Heracleum sosnowskyi</name>
    <dbReference type="NCBI Taxonomy" id="360622"/>
    <lineage>
        <taxon>Eukaryota</taxon>
        <taxon>Viridiplantae</taxon>
        <taxon>Streptophyta</taxon>
        <taxon>Embryophyta</taxon>
        <taxon>Tracheophyta</taxon>
        <taxon>Spermatophyta</taxon>
        <taxon>Magnoliopsida</taxon>
        <taxon>eudicotyledons</taxon>
        <taxon>Gunneridae</taxon>
        <taxon>Pentapetalae</taxon>
        <taxon>asterids</taxon>
        <taxon>campanulids</taxon>
        <taxon>Apiales</taxon>
        <taxon>Apiaceae</taxon>
        <taxon>Apioideae</taxon>
        <taxon>apioid superclade</taxon>
        <taxon>Tordylieae</taxon>
        <taxon>Tordyliinae</taxon>
        <taxon>Heracleum</taxon>
    </lineage>
</organism>
<feature type="compositionally biased region" description="Basic and acidic residues" evidence="1">
    <location>
        <begin position="97"/>
        <end position="108"/>
    </location>
</feature>
<proteinExistence type="predicted"/>
<feature type="compositionally biased region" description="Acidic residues" evidence="1">
    <location>
        <begin position="38"/>
        <end position="66"/>
    </location>
</feature>
<comment type="caution">
    <text evidence="2">The sequence shown here is derived from an EMBL/GenBank/DDBJ whole genome shotgun (WGS) entry which is preliminary data.</text>
</comment>
<feature type="compositionally biased region" description="Basic and acidic residues" evidence="1">
    <location>
        <begin position="1"/>
        <end position="13"/>
    </location>
</feature>
<dbReference type="EMBL" id="JAUIZM010000004">
    <property type="protein sequence ID" value="KAK1387497.1"/>
    <property type="molecule type" value="Genomic_DNA"/>
</dbReference>
<evidence type="ECO:0000256" key="1">
    <source>
        <dbReference type="SAM" id="MobiDB-lite"/>
    </source>
</evidence>
<accession>A0AAD8MWM2</accession>
<evidence type="ECO:0000313" key="2">
    <source>
        <dbReference type="EMBL" id="KAK1387497.1"/>
    </source>
</evidence>
<sequence length="188" mass="21523">MTTTDKGDKEMKSENGYSDQNKQGKKKNLGNFNCEIVSVEEDDQPLCDDQGMMEEQQEEAEMVPDENLEGNSEIFTEALTRNEEIHEPVVVEIPTEQQHEERRSTRRSSIPEKFKDFVYKIPGKEGSTNMVKKMGLNEMDALLSVVAPVKVNSRSYCLWTLPIDCINPAEYLHFKPHHLLSLYIKATP</sequence>
<keyword evidence="3" id="KW-1185">Reference proteome</keyword>
<feature type="region of interest" description="Disordered" evidence="1">
    <location>
        <begin position="1"/>
        <end position="66"/>
    </location>
</feature>
<reference evidence="2" key="2">
    <citation type="submission" date="2023-05" db="EMBL/GenBank/DDBJ databases">
        <authorList>
            <person name="Schelkunov M.I."/>
        </authorList>
    </citation>
    <scope>NUCLEOTIDE SEQUENCE</scope>
    <source>
        <strain evidence="2">Hsosn_3</strain>
        <tissue evidence="2">Leaf</tissue>
    </source>
</reference>
<gene>
    <name evidence="2" type="ORF">POM88_015675</name>
</gene>
<name>A0AAD8MWM2_9APIA</name>
<feature type="region of interest" description="Disordered" evidence="1">
    <location>
        <begin position="86"/>
        <end position="108"/>
    </location>
</feature>
<dbReference type="AlphaFoldDB" id="A0AAD8MWM2"/>